<name>A0A9W6GHG6_9BACT</name>
<evidence type="ECO:0000313" key="2">
    <source>
        <dbReference type="Proteomes" id="UP001144297"/>
    </source>
</evidence>
<evidence type="ECO:0000313" key="1">
    <source>
        <dbReference type="EMBL" id="GLI53969.1"/>
    </source>
</evidence>
<dbReference type="AlphaFoldDB" id="A0A9W6GHG6"/>
<sequence length="64" mass="7387">MKVYDLLAKDSTVTEEGEKVKWIRVGVLLQKEKGYSVKIDCIPIGTSWDGWLTVKERTEKNEPF</sequence>
<protein>
    <submittedName>
        <fullName evidence="1">Uncharacterized protein</fullName>
    </submittedName>
</protein>
<dbReference type="Proteomes" id="UP001144297">
    <property type="component" value="Unassembled WGS sequence"/>
</dbReference>
<keyword evidence="2" id="KW-1185">Reference proteome</keyword>
<comment type="caution">
    <text evidence="1">The sequence shown here is derived from an EMBL/GenBank/DDBJ whole genome shotgun (WGS) entry which is preliminary data.</text>
</comment>
<organism evidence="1 2">
    <name type="scientific">Thermodesulfovibrio yellowstonii</name>
    <dbReference type="NCBI Taxonomy" id="28262"/>
    <lineage>
        <taxon>Bacteria</taxon>
        <taxon>Pseudomonadati</taxon>
        <taxon>Nitrospirota</taxon>
        <taxon>Thermodesulfovibrionia</taxon>
        <taxon>Thermodesulfovibrionales</taxon>
        <taxon>Thermodesulfovibrionaceae</taxon>
        <taxon>Thermodesulfovibrio</taxon>
    </lineage>
</organism>
<reference evidence="1" key="1">
    <citation type="submission" date="2022-12" db="EMBL/GenBank/DDBJ databases">
        <title>Reference genome sequencing for broad-spectrum identification of bacterial and archaeal isolates by mass spectrometry.</title>
        <authorList>
            <person name="Sekiguchi Y."/>
            <person name="Tourlousse D.M."/>
        </authorList>
    </citation>
    <scope>NUCLEOTIDE SEQUENCE</scope>
    <source>
        <strain evidence="1">TSL-P1</strain>
    </source>
</reference>
<dbReference type="EMBL" id="BSDX01000001">
    <property type="protein sequence ID" value="GLI53969.1"/>
    <property type="molecule type" value="Genomic_DNA"/>
</dbReference>
<accession>A0A9W6GHG6</accession>
<gene>
    <name evidence="1" type="ORF">TISLANDTSLP1_16620</name>
</gene>
<proteinExistence type="predicted"/>